<dbReference type="EMBL" id="BJXK01000010">
    <property type="protein sequence ID" value="GEM80357.1"/>
    <property type="molecule type" value="Genomic_DNA"/>
</dbReference>
<keyword evidence="4" id="KW-1185">Reference proteome</keyword>
<evidence type="ECO:0000313" key="3">
    <source>
        <dbReference type="EMBL" id="GEM80357.1"/>
    </source>
</evidence>
<comment type="caution">
    <text evidence="3">The sequence shown here is derived from an EMBL/GenBank/DDBJ whole genome shotgun (WGS) entry which is preliminary data.</text>
</comment>
<sequence length="241" mass="26172">MDLHLNNKQVLVTGGSSGIGAAIVKTFLKEGANVHFCAREQGKIDALLNELKDYQNVYAKRLDVTNEAEFRSWVSGIGQIDILIANVSALSGDWKPSIQTDLIATVSNIETVVPLMNRDIPAVTFIGSISASVSEPQGNAYGAIKAAVTHYIQSLSKQYAGQIRFNMVAPTSTLFAGGSWDKYRLSNPEKYQDKVERMPMKRLATPEEVASTVVFVSSPLASFISGEVIHVDGGERHSIDL</sequence>
<dbReference type="PANTHER" id="PTHR43477:SF1">
    <property type="entry name" value="DIHYDROANTICAPSIN 7-DEHYDROGENASE"/>
    <property type="match status" value="1"/>
</dbReference>
<name>A0A511QTG8_9VIBR</name>
<dbReference type="GO" id="GO:0016491">
    <property type="term" value="F:oxidoreductase activity"/>
    <property type="evidence" value="ECO:0007669"/>
    <property type="project" value="UniProtKB-KW"/>
</dbReference>
<dbReference type="RefSeq" id="WP_119009145.1">
    <property type="nucleotide sequence ID" value="NZ_BJXK01000010.1"/>
</dbReference>
<dbReference type="OrthoDB" id="8613661at2"/>
<dbReference type="InterPro" id="IPR036291">
    <property type="entry name" value="NAD(P)-bd_dom_sf"/>
</dbReference>
<evidence type="ECO:0000313" key="4">
    <source>
        <dbReference type="Proteomes" id="UP000321113"/>
    </source>
</evidence>
<dbReference type="SUPFAM" id="SSF51735">
    <property type="entry name" value="NAD(P)-binding Rossmann-fold domains"/>
    <property type="match status" value="1"/>
</dbReference>
<accession>A0A511QTG8</accession>
<proteinExistence type="inferred from homology"/>
<comment type="similarity">
    <text evidence="1">Belongs to the short-chain dehydrogenases/reductases (SDR) family.</text>
</comment>
<dbReference type="CDD" id="cd05233">
    <property type="entry name" value="SDR_c"/>
    <property type="match status" value="1"/>
</dbReference>
<dbReference type="Gene3D" id="3.40.50.720">
    <property type="entry name" value="NAD(P)-binding Rossmann-like Domain"/>
    <property type="match status" value="1"/>
</dbReference>
<dbReference type="Proteomes" id="UP000321113">
    <property type="component" value="Unassembled WGS sequence"/>
</dbReference>
<dbReference type="Pfam" id="PF13561">
    <property type="entry name" value="adh_short_C2"/>
    <property type="match status" value="1"/>
</dbReference>
<keyword evidence="2" id="KW-0560">Oxidoreductase</keyword>
<gene>
    <name evidence="3" type="ORF">VSU01S_26020</name>
</gene>
<evidence type="ECO:0000256" key="1">
    <source>
        <dbReference type="ARBA" id="ARBA00006484"/>
    </source>
</evidence>
<evidence type="ECO:0000256" key="2">
    <source>
        <dbReference type="ARBA" id="ARBA00023002"/>
    </source>
</evidence>
<protein>
    <submittedName>
        <fullName evidence="3">3-ketoacyl-ACP reductase</fullName>
    </submittedName>
</protein>
<dbReference type="InterPro" id="IPR002347">
    <property type="entry name" value="SDR_fam"/>
</dbReference>
<dbReference type="PANTHER" id="PTHR43477">
    <property type="entry name" value="DIHYDROANTICAPSIN 7-DEHYDROGENASE"/>
    <property type="match status" value="1"/>
</dbReference>
<dbReference type="PRINTS" id="PR00081">
    <property type="entry name" value="GDHRDH"/>
</dbReference>
<dbReference type="AlphaFoldDB" id="A0A511QTG8"/>
<dbReference type="InterPro" id="IPR051122">
    <property type="entry name" value="SDR_DHRS6-like"/>
</dbReference>
<reference evidence="3 4" key="1">
    <citation type="submission" date="2019-07" db="EMBL/GenBank/DDBJ databases">
        <title>Whole genome shotgun sequence of Vibrio superstes NBRC 103154.</title>
        <authorList>
            <person name="Hosoyama A."/>
            <person name="Uohara A."/>
            <person name="Ohji S."/>
            <person name="Ichikawa N."/>
        </authorList>
    </citation>
    <scope>NUCLEOTIDE SEQUENCE [LARGE SCALE GENOMIC DNA]</scope>
    <source>
        <strain evidence="3 4">NBRC 103154</strain>
    </source>
</reference>
<organism evidence="3 4">
    <name type="scientific">Vibrio superstes NBRC 103154</name>
    <dbReference type="NCBI Taxonomy" id="1219062"/>
    <lineage>
        <taxon>Bacteria</taxon>
        <taxon>Pseudomonadati</taxon>
        <taxon>Pseudomonadota</taxon>
        <taxon>Gammaproteobacteria</taxon>
        <taxon>Vibrionales</taxon>
        <taxon>Vibrionaceae</taxon>
        <taxon>Vibrio</taxon>
    </lineage>
</organism>